<keyword evidence="4" id="KW-0378">Hydrolase</keyword>
<proteinExistence type="inferred from homology"/>
<dbReference type="Proteomes" id="UP000078541">
    <property type="component" value="Unassembled WGS sequence"/>
</dbReference>
<gene>
    <name evidence="10" type="ORF">ALC56_10811</name>
</gene>
<accession>A0A195F304</accession>
<dbReference type="Gene3D" id="2.40.70.10">
    <property type="entry name" value="Acid Proteases"/>
    <property type="match status" value="2"/>
</dbReference>
<evidence type="ECO:0000256" key="2">
    <source>
        <dbReference type="ARBA" id="ARBA00022670"/>
    </source>
</evidence>
<dbReference type="STRING" id="34720.A0A195F304"/>
<feature type="domain" description="Peptidase A1" evidence="9">
    <location>
        <begin position="75"/>
        <end position="390"/>
    </location>
</feature>
<feature type="active site" evidence="7">
    <location>
        <position position="276"/>
    </location>
</feature>
<name>A0A195F304_9HYME</name>
<dbReference type="SUPFAM" id="SSF50630">
    <property type="entry name" value="Acid proteases"/>
    <property type="match status" value="1"/>
</dbReference>
<evidence type="ECO:0000256" key="1">
    <source>
        <dbReference type="ARBA" id="ARBA00007447"/>
    </source>
</evidence>
<dbReference type="EMBL" id="KQ981855">
    <property type="protein sequence ID" value="KYN34843.1"/>
    <property type="molecule type" value="Genomic_DNA"/>
</dbReference>
<organism evidence="10 11">
    <name type="scientific">Trachymyrmex septentrionalis</name>
    <dbReference type="NCBI Taxonomy" id="34720"/>
    <lineage>
        <taxon>Eukaryota</taxon>
        <taxon>Metazoa</taxon>
        <taxon>Ecdysozoa</taxon>
        <taxon>Arthropoda</taxon>
        <taxon>Hexapoda</taxon>
        <taxon>Insecta</taxon>
        <taxon>Pterygota</taxon>
        <taxon>Neoptera</taxon>
        <taxon>Endopterygota</taxon>
        <taxon>Hymenoptera</taxon>
        <taxon>Apocrita</taxon>
        <taxon>Aculeata</taxon>
        <taxon>Formicoidea</taxon>
        <taxon>Formicidae</taxon>
        <taxon>Myrmicinae</taxon>
        <taxon>Trachymyrmex</taxon>
    </lineage>
</organism>
<dbReference type="InterPro" id="IPR033121">
    <property type="entry name" value="PEPTIDASE_A1"/>
</dbReference>
<dbReference type="PANTHER" id="PTHR47966">
    <property type="entry name" value="BETA-SITE APP-CLEAVING ENZYME, ISOFORM A-RELATED"/>
    <property type="match status" value="1"/>
</dbReference>
<evidence type="ECO:0000256" key="6">
    <source>
        <dbReference type="ARBA" id="ARBA00023180"/>
    </source>
</evidence>
<keyword evidence="2 10" id="KW-0645">Protease</keyword>
<keyword evidence="3" id="KW-0064">Aspartyl protease</keyword>
<protein>
    <submittedName>
        <fullName evidence="10">Lysosomal aspartic protease</fullName>
    </submittedName>
</protein>
<dbReference type="PRINTS" id="PR00792">
    <property type="entry name" value="PEPSIN"/>
</dbReference>
<dbReference type="GO" id="GO:0005764">
    <property type="term" value="C:lysosome"/>
    <property type="evidence" value="ECO:0007669"/>
    <property type="project" value="TreeGrafter"/>
</dbReference>
<feature type="disulfide bond" evidence="8">
    <location>
        <begin position="267"/>
        <end position="271"/>
    </location>
</feature>
<keyword evidence="5 8" id="KW-1015">Disulfide bond</keyword>
<feature type="active site" evidence="7">
    <location>
        <position position="93"/>
    </location>
</feature>
<dbReference type="FunFam" id="2.40.70.10:FF:000004">
    <property type="entry name" value="Pepsin A"/>
    <property type="match status" value="1"/>
</dbReference>
<evidence type="ECO:0000313" key="10">
    <source>
        <dbReference type="EMBL" id="KYN34843.1"/>
    </source>
</evidence>
<keyword evidence="6" id="KW-0325">Glycoprotein</keyword>
<feature type="disulfide bond" evidence="8">
    <location>
        <begin position="316"/>
        <end position="352"/>
    </location>
</feature>
<evidence type="ECO:0000256" key="5">
    <source>
        <dbReference type="ARBA" id="ARBA00023157"/>
    </source>
</evidence>
<evidence type="ECO:0000256" key="8">
    <source>
        <dbReference type="PIRSR" id="PIRSR601461-2"/>
    </source>
</evidence>
<dbReference type="Gene3D" id="2.60.40.1960">
    <property type="match status" value="1"/>
</dbReference>
<dbReference type="InterPro" id="IPR021109">
    <property type="entry name" value="Peptidase_aspartic_dom_sf"/>
</dbReference>
<comment type="similarity">
    <text evidence="1">Belongs to the peptidase A1 family.</text>
</comment>
<dbReference type="GO" id="GO:0006508">
    <property type="term" value="P:proteolysis"/>
    <property type="evidence" value="ECO:0007669"/>
    <property type="project" value="UniProtKB-KW"/>
</dbReference>
<dbReference type="AlphaFoldDB" id="A0A195F304"/>
<evidence type="ECO:0000313" key="11">
    <source>
        <dbReference type="Proteomes" id="UP000078541"/>
    </source>
</evidence>
<feature type="disulfide bond" evidence="8">
    <location>
        <begin position="106"/>
        <end position="110"/>
    </location>
</feature>
<dbReference type="PROSITE" id="PS51767">
    <property type="entry name" value="PEPTIDASE_A1"/>
    <property type="match status" value="1"/>
</dbReference>
<dbReference type="Pfam" id="PF00026">
    <property type="entry name" value="Asp"/>
    <property type="match status" value="1"/>
</dbReference>
<reference evidence="10 11" key="1">
    <citation type="submission" date="2016-03" db="EMBL/GenBank/DDBJ databases">
        <title>Trachymyrmex septentrionalis WGS genome.</title>
        <authorList>
            <person name="Nygaard S."/>
            <person name="Hu H."/>
            <person name="Boomsma J."/>
            <person name="Zhang G."/>
        </authorList>
    </citation>
    <scope>NUCLEOTIDE SEQUENCE [LARGE SCALE GENOMIC DNA]</scope>
    <source>
        <strain evidence="10">Tsep2-gDNA-1</strain>
        <tissue evidence="10">Whole body</tissue>
    </source>
</reference>
<dbReference type="FunFam" id="2.40.70.10:FF:000002">
    <property type="entry name" value="Vacuolar aspartic proteinase"/>
    <property type="match status" value="1"/>
</dbReference>
<dbReference type="InterPro" id="IPR001461">
    <property type="entry name" value="Aspartic_peptidase_A1"/>
</dbReference>
<evidence type="ECO:0000256" key="4">
    <source>
        <dbReference type="ARBA" id="ARBA00022801"/>
    </source>
</evidence>
<evidence type="ECO:0000256" key="3">
    <source>
        <dbReference type="ARBA" id="ARBA00022750"/>
    </source>
</evidence>
<dbReference type="PANTHER" id="PTHR47966:SF51">
    <property type="entry name" value="BETA-SITE APP-CLEAVING ENZYME, ISOFORM A-RELATED"/>
    <property type="match status" value="1"/>
</dbReference>
<evidence type="ECO:0000259" key="9">
    <source>
        <dbReference type="PROSITE" id="PS51767"/>
    </source>
</evidence>
<evidence type="ECO:0000256" key="7">
    <source>
        <dbReference type="PIRSR" id="PIRSR601461-1"/>
    </source>
</evidence>
<dbReference type="GO" id="GO:0004190">
    <property type="term" value="F:aspartic-type endopeptidase activity"/>
    <property type="evidence" value="ECO:0007669"/>
    <property type="project" value="UniProtKB-KW"/>
</dbReference>
<keyword evidence="11" id="KW-1185">Reference proteome</keyword>
<sequence length="393" mass="44580">MFRFFVAVAIFVLIDAKLLSIRINFFYCFLRIPLYNIHSIQKSLRGSDIHRRQITLAPNIGIVRQPLFNDYNSAYYVIISIGTPPQKFKVQIDTGSSNLWVPSKKCRLTCSSHNRYDNKKSSTYTPNNIPFNIPYTRGSVYGYLSTDVVNFAGFDVQYQTFGEALTKSGSNFARSKFDGILGMGYLEISSEGMTPVFINMIEQGLVELPVFSIYINRNPLYSTSGELILGGSNSARYEDEFTYVNVTHKGYWQFTIDKVQIGSSIVCENGCQAVIDTSTSDLIGPSWDIAVINELIGAIAFNDETIIINSKLKVDCDQISNLPNIDFVIGGKIFSLTSKDYIFKNKQNEMECISFFQTNYVENPIWILGNIFLRRYYTEFDMGHHRMGFAPAK</sequence>